<dbReference type="InterPro" id="IPR000073">
    <property type="entry name" value="AB_hydrolase_1"/>
</dbReference>
<proteinExistence type="predicted"/>
<dbReference type="EMBL" id="CAKMAB010000080">
    <property type="protein sequence ID" value="CAH1059866.1"/>
    <property type="molecule type" value="Genomic_DNA"/>
</dbReference>
<dbReference type="InterPro" id="IPR051783">
    <property type="entry name" value="NAD(P)-dependent_oxidoreduct"/>
</dbReference>
<dbReference type="GO" id="GO:0070205">
    <property type="term" value="F:2-succinyl-6-hydroxy-2,4-cyclohexadiene-1-carboxylate synthase activity"/>
    <property type="evidence" value="ECO:0007669"/>
    <property type="project" value="UniProtKB-EC"/>
</dbReference>
<dbReference type="InterPro" id="IPR013120">
    <property type="entry name" value="FAR_NAD-bd"/>
</dbReference>
<reference evidence="3" key="1">
    <citation type="submission" date="2021-12" db="EMBL/GenBank/DDBJ databases">
        <authorList>
            <person name="Criscuolo A."/>
        </authorList>
    </citation>
    <scope>NUCLEOTIDE SEQUENCE</scope>
    <source>
        <strain evidence="3">CIP111894</strain>
    </source>
</reference>
<keyword evidence="3" id="KW-0456">Lyase</keyword>
<comment type="caution">
    <text evidence="3">The sequence shown here is derived from an EMBL/GenBank/DDBJ whole genome shotgun (WGS) entry which is preliminary data.</text>
</comment>
<dbReference type="PANTHER" id="PTHR48079:SF6">
    <property type="entry name" value="NAD(P)-BINDING DOMAIN-CONTAINING PROTEIN-RELATED"/>
    <property type="match status" value="1"/>
</dbReference>
<dbReference type="PRINTS" id="PR00111">
    <property type="entry name" value="ABHYDROLASE"/>
</dbReference>
<gene>
    <name evidence="3" type="primary">menH_3</name>
    <name evidence="3" type="ORF">PAECIP111894_06080</name>
</gene>
<dbReference type="SUPFAM" id="SSF51735">
    <property type="entry name" value="NAD(P)-binding Rossmann-fold domains"/>
    <property type="match status" value="1"/>
</dbReference>
<organism evidence="3 4">
    <name type="scientific">Paenibacillus pseudetheri</name>
    <dbReference type="NCBI Taxonomy" id="2897682"/>
    <lineage>
        <taxon>Bacteria</taxon>
        <taxon>Bacillati</taxon>
        <taxon>Bacillota</taxon>
        <taxon>Bacilli</taxon>
        <taxon>Bacillales</taxon>
        <taxon>Paenibacillaceae</taxon>
        <taxon>Paenibacillus</taxon>
    </lineage>
</organism>
<accession>A0ABM9BN48</accession>
<sequence length="657" mass="73057">MNVHTTRETNTERTRDIKQVINKRAIEPAIIFMTGSTGFIGKETVKQLAAGDTKLLLLVRSEPRARVVLQAYGVKNFDRITFIHGDLSKPGLGLVLTDRQLVLEADVIIHAGGTMDVTLERKEAEQIFMNGAKEVAELAGEIHRIRGLRHFIHVVGFMSPYGQRDEKGKYIQVNKLENHESAYEEMKFHADLYIREHAEANQYPLSVVNPSTVVGPRPTGETEQTGGIGLLIQAIQKRFMPVVPGGSSYWLPLVENDVVAKTLVFLSKETAPVGGTYPLLARKEDSPSMKELLHLLSQQMDVPKPKWAVPLTWVQWAMKSGGTRISGVPAESVSFITNRTFPVEETEALFTRMGQSWPDIREQLPFVTADLDYRLRHASSGTLPAGCTRSRIGNLAALGWDGEGEPWIIVHGLLSCADEMLPLGERLWELTGNPVWLVDLAGFGRSPVHQKSEAFEGQVHELLTALRELEGPMKLIGHSVGGAIAATAAIRSGRTDIQLGLLQPAGHNSNQTALCMASRMPRGFVRTLLAGRSEAGWNRMLQSNRDTDHRVISRFAEKVRSSMQSPRIAGAHTDLLRWIHTGKGKGVQDKLSMGTWSKADQVKSTVVVWGKEDEDYHYPEEIDPQVKCVDVPYGHYFPLFQPHDTAAILVEWFNTKR</sequence>
<dbReference type="Gene3D" id="3.40.50.1820">
    <property type="entry name" value="alpha/beta hydrolase"/>
    <property type="match status" value="1"/>
</dbReference>
<evidence type="ECO:0000313" key="3">
    <source>
        <dbReference type="EMBL" id="CAH1059866.1"/>
    </source>
</evidence>
<dbReference type="Gene3D" id="3.40.50.720">
    <property type="entry name" value="NAD(P)-binding Rossmann-like Domain"/>
    <property type="match status" value="1"/>
</dbReference>
<dbReference type="InterPro" id="IPR029058">
    <property type="entry name" value="AB_hydrolase_fold"/>
</dbReference>
<feature type="domain" description="Thioester reductase (TE)" evidence="1">
    <location>
        <begin position="34"/>
        <end position="262"/>
    </location>
</feature>
<feature type="domain" description="AB hydrolase-1" evidence="2">
    <location>
        <begin position="408"/>
        <end position="647"/>
    </location>
</feature>
<evidence type="ECO:0000313" key="4">
    <source>
        <dbReference type="Proteomes" id="UP000838749"/>
    </source>
</evidence>
<dbReference type="InterPro" id="IPR036291">
    <property type="entry name" value="NAD(P)-bd_dom_sf"/>
</dbReference>
<dbReference type="SUPFAM" id="SSF53474">
    <property type="entry name" value="alpha/beta-Hydrolases"/>
    <property type="match status" value="1"/>
</dbReference>
<keyword evidence="4" id="KW-1185">Reference proteome</keyword>
<evidence type="ECO:0000259" key="2">
    <source>
        <dbReference type="Pfam" id="PF12697"/>
    </source>
</evidence>
<protein>
    <submittedName>
        <fullName evidence="3">2-succinyl-6-hydroxy-2, 4-cyclohexadiene-1-carboxylate synthase</fullName>
        <ecNumber evidence="3">4.2.99.20</ecNumber>
    </submittedName>
</protein>
<dbReference type="EC" id="4.2.99.20" evidence="3"/>
<dbReference type="PANTHER" id="PTHR48079">
    <property type="entry name" value="PROTEIN YEEZ"/>
    <property type="match status" value="1"/>
</dbReference>
<dbReference type="Pfam" id="PF07993">
    <property type="entry name" value="NAD_binding_4"/>
    <property type="match status" value="1"/>
</dbReference>
<dbReference type="RefSeq" id="WP_234541947.1">
    <property type="nucleotide sequence ID" value="NZ_CAKMAB010000080.1"/>
</dbReference>
<evidence type="ECO:0000259" key="1">
    <source>
        <dbReference type="Pfam" id="PF07993"/>
    </source>
</evidence>
<name>A0ABM9BN48_9BACL</name>
<dbReference type="Pfam" id="PF12697">
    <property type="entry name" value="Abhydrolase_6"/>
    <property type="match status" value="1"/>
</dbReference>
<dbReference type="Proteomes" id="UP000838749">
    <property type="component" value="Unassembled WGS sequence"/>
</dbReference>